<proteinExistence type="predicted"/>
<organism evidence="2 3">
    <name type="scientific">Urochloa decumbens</name>
    <dbReference type="NCBI Taxonomy" id="240449"/>
    <lineage>
        <taxon>Eukaryota</taxon>
        <taxon>Viridiplantae</taxon>
        <taxon>Streptophyta</taxon>
        <taxon>Embryophyta</taxon>
        <taxon>Tracheophyta</taxon>
        <taxon>Spermatophyta</taxon>
        <taxon>Magnoliopsida</taxon>
        <taxon>Liliopsida</taxon>
        <taxon>Poales</taxon>
        <taxon>Poaceae</taxon>
        <taxon>PACMAD clade</taxon>
        <taxon>Panicoideae</taxon>
        <taxon>Panicodae</taxon>
        <taxon>Paniceae</taxon>
        <taxon>Melinidinae</taxon>
        <taxon>Urochloa</taxon>
    </lineage>
</organism>
<keyword evidence="3" id="KW-1185">Reference proteome</keyword>
<gene>
    <name evidence="2" type="ORF">URODEC1_LOCUS62142</name>
</gene>
<evidence type="ECO:0000259" key="1">
    <source>
        <dbReference type="Pfam" id="PF07762"/>
    </source>
</evidence>
<dbReference type="InterPro" id="IPR011676">
    <property type="entry name" value="DUF1618"/>
</dbReference>
<reference evidence="3" key="1">
    <citation type="submission" date="2024-06" db="EMBL/GenBank/DDBJ databases">
        <authorList>
            <person name="Ryan C."/>
        </authorList>
    </citation>
    <scope>NUCLEOTIDE SEQUENCE [LARGE SCALE GENOMIC DNA]</scope>
</reference>
<evidence type="ECO:0000313" key="2">
    <source>
        <dbReference type="EMBL" id="CAL4994944.1"/>
    </source>
</evidence>
<sequence>MLERDWKGNDYDSSFSTADVNTVATARTTSGHPIQASLRLAEPPASSRVCLDLQLPEGFEGKYPTVIAAHGDSVLIQVIVIQDSREYEDATTDYFVYNAGDAAAKPPLPPSLSLLPPYYATDNYSDRPYNRKLCISATDLIRRGEDEIVVAELTMTAASEGTSQMRAAELFLFRSGEWSVVKLPRIRNGDPEFGVIHPWLFNDSVVPVGDRLLCWVKLSKGLLLCDVFEESPTLEYVKLPVDPCYGQPLTCRNVCVTAGGSVLKFVNIFPRCCCGGVGTTNCQNSHGACIINTWTLRMSDMEWVKDGMVDATELWALDAYGGLPRLPLGHPIVSMDEPRIICFVMVGNKTLWKLMVDMKRKTIRLASCYPEECWDTTSNLIPSNVSYYLNNTSYSKGESKISDDDTSNVMLQSSCKLSEEPVEQESEILAALQEILDRDDMLKAIYRILCHGNDRRLGTLLSLQKNMRKDWLLMEMKASED</sequence>
<reference evidence="2 3" key="2">
    <citation type="submission" date="2024-10" db="EMBL/GenBank/DDBJ databases">
        <authorList>
            <person name="Ryan C."/>
        </authorList>
    </citation>
    <scope>NUCLEOTIDE SEQUENCE [LARGE SCALE GENOMIC DNA]</scope>
</reference>
<dbReference type="Proteomes" id="UP001497457">
    <property type="component" value="Chromosome 24b"/>
</dbReference>
<dbReference type="EMBL" id="OZ075134">
    <property type="protein sequence ID" value="CAL4994944.1"/>
    <property type="molecule type" value="Genomic_DNA"/>
</dbReference>
<dbReference type="AlphaFoldDB" id="A0ABC9B7C7"/>
<dbReference type="Pfam" id="PF07762">
    <property type="entry name" value="DUF1618"/>
    <property type="match status" value="1"/>
</dbReference>
<feature type="domain" description="DUF1618" evidence="1">
    <location>
        <begin position="215"/>
        <end position="342"/>
    </location>
</feature>
<name>A0ABC9B7C7_9POAL</name>
<evidence type="ECO:0000313" key="3">
    <source>
        <dbReference type="Proteomes" id="UP001497457"/>
    </source>
</evidence>
<dbReference type="PANTHER" id="PTHR33074:SF124">
    <property type="entry name" value="DUF1618 DOMAIN-CONTAINING PROTEIN"/>
    <property type="match status" value="1"/>
</dbReference>
<accession>A0ABC9B7C7</accession>
<dbReference type="PANTHER" id="PTHR33074">
    <property type="entry name" value="EXPRESSED PROTEIN-RELATED"/>
    <property type="match status" value="1"/>
</dbReference>
<protein>
    <recommendedName>
        <fullName evidence="1">DUF1618 domain-containing protein</fullName>
    </recommendedName>
</protein>